<proteinExistence type="predicted"/>
<accession>A0A0F9AFW4</accession>
<reference evidence="1" key="1">
    <citation type="journal article" date="2015" name="Nature">
        <title>Complex archaea that bridge the gap between prokaryotes and eukaryotes.</title>
        <authorList>
            <person name="Spang A."/>
            <person name="Saw J.H."/>
            <person name="Jorgensen S.L."/>
            <person name="Zaremba-Niedzwiedzka K."/>
            <person name="Martijn J."/>
            <person name="Lind A.E."/>
            <person name="van Eijk R."/>
            <person name="Schleper C."/>
            <person name="Guy L."/>
            <person name="Ettema T.J."/>
        </authorList>
    </citation>
    <scope>NUCLEOTIDE SEQUENCE</scope>
</reference>
<comment type="caution">
    <text evidence="1">The sequence shown here is derived from an EMBL/GenBank/DDBJ whole genome shotgun (WGS) entry which is preliminary data.</text>
</comment>
<sequence length="64" mass="7502">MIVIIGKTNAIELGKDTEAAVYRISERRFCITNDLAWETQLESEGIWSDHTYMDCVYDPYKNRK</sequence>
<name>A0A0F9AFW4_9ZZZZ</name>
<protein>
    <submittedName>
        <fullName evidence="1">Uncharacterized protein</fullName>
    </submittedName>
</protein>
<gene>
    <name evidence="1" type="ORF">LCGC14_2854310</name>
</gene>
<evidence type="ECO:0000313" key="1">
    <source>
        <dbReference type="EMBL" id="KKK77369.1"/>
    </source>
</evidence>
<dbReference type="AlphaFoldDB" id="A0A0F9AFW4"/>
<organism evidence="1">
    <name type="scientific">marine sediment metagenome</name>
    <dbReference type="NCBI Taxonomy" id="412755"/>
    <lineage>
        <taxon>unclassified sequences</taxon>
        <taxon>metagenomes</taxon>
        <taxon>ecological metagenomes</taxon>
    </lineage>
</organism>
<dbReference type="EMBL" id="LAZR01054988">
    <property type="protein sequence ID" value="KKK77369.1"/>
    <property type="molecule type" value="Genomic_DNA"/>
</dbReference>